<dbReference type="SUPFAM" id="SSF46785">
    <property type="entry name" value="Winged helix' DNA-binding domain"/>
    <property type="match status" value="1"/>
</dbReference>
<dbReference type="PROSITE" id="PS51063">
    <property type="entry name" value="HTH_CRP_2"/>
    <property type="match status" value="1"/>
</dbReference>
<feature type="domain" description="HTH crp-type" evidence="4">
    <location>
        <begin position="142"/>
        <end position="217"/>
    </location>
</feature>
<accession>H0I262</accession>
<dbReference type="EMBL" id="AHAM01000297">
    <property type="protein sequence ID" value="EHK52948.1"/>
    <property type="molecule type" value="Genomic_DNA"/>
</dbReference>
<dbReference type="PATRIC" id="fig|1107882.3.peg.6337"/>
<keyword evidence="3" id="KW-0804">Transcription</keyword>
<keyword evidence="1" id="KW-0805">Transcription regulation</keyword>
<dbReference type="Gene3D" id="2.60.120.10">
    <property type="entry name" value="Jelly Rolls"/>
    <property type="match status" value="1"/>
</dbReference>
<evidence type="ECO:0000256" key="3">
    <source>
        <dbReference type="ARBA" id="ARBA00023163"/>
    </source>
</evidence>
<dbReference type="InterPro" id="IPR036388">
    <property type="entry name" value="WH-like_DNA-bd_sf"/>
</dbReference>
<sequence length="243" mass="27295">MLLRRLESIASLSEEDRRTLAALPIQESNFEADRDIVREHDHPSRSFVLVEGFVYAYKVTGDGKRQITGLYLAGDFPDLQSLHLTIMDNGLATMTPCKLGFVKHVDIRALCERHHRVASALWRATLIDASIAREWMTNIGQRNAPARMAHLLCEIVLRLKAVGLVRDDLTCELPITQKEFADALGFSVVHVNRTLQELRTAGLISLTDNRLHVREWAKLVMVGDFDATFLHIKGQEAVVSGSE</sequence>
<dbReference type="GO" id="GO:0003677">
    <property type="term" value="F:DNA binding"/>
    <property type="evidence" value="ECO:0007669"/>
    <property type="project" value="UniProtKB-KW"/>
</dbReference>
<dbReference type="InterPro" id="IPR014710">
    <property type="entry name" value="RmlC-like_jellyroll"/>
</dbReference>
<gene>
    <name evidence="5" type="ORF">MAXJ12_32799</name>
</gene>
<dbReference type="InterPro" id="IPR000595">
    <property type="entry name" value="cNMP-bd_dom"/>
</dbReference>
<evidence type="ECO:0000256" key="2">
    <source>
        <dbReference type="ARBA" id="ARBA00023125"/>
    </source>
</evidence>
<evidence type="ECO:0000259" key="4">
    <source>
        <dbReference type="PROSITE" id="PS51063"/>
    </source>
</evidence>
<dbReference type="InterPro" id="IPR018490">
    <property type="entry name" value="cNMP-bd_dom_sf"/>
</dbReference>
<dbReference type="AlphaFoldDB" id="H0I262"/>
<protein>
    <submittedName>
        <fullName evidence="5">Crp/Fnr family transcriptional regulator</fullName>
    </submittedName>
</protein>
<reference evidence="5 6" key="1">
    <citation type="journal article" date="2012" name="J. Bacteriol.">
        <title>Draft Genome Sequence of Mesorhizobium alhagi CCNWXJ12-2T, a Novel Salt-Resistant Species Isolated from the Desert of Northwestern China.</title>
        <authorList>
            <person name="Zhou M."/>
            <person name="Chen W."/>
            <person name="Chen H."/>
            <person name="Wei G."/>
        </authorList>
    </citation>
    <scope>NUCLEOTIDE SEQUENCE [LARGE SCALE GENOMIC DNA]</scope>
    <source>
        <strain evidence="5 6">CCNWXJ12-2</strain>
    </source>
</reference>
<dbReference type="Gene3D" id="1.10.10.10">
    <property type="entry name" value="Winged helix-like DNA-binding domain superfamily/Winged helix DNA-binding domain"/>
    <property type="match status" value="1"/>
</dbReference>
<evidence type="ECO:0000313" key="5">
    <source>
        <dbReference type="EMBL" id="EHK52948.1"/>
    </source>
</evidence>
<dbReference type="Proteomes" id="UP000003250">
    <property type="component" value="Unassembled WGS sequence"/>
</dbReference>
<dbReference type="GO" id="GO:0006355">
    <property type="term" value="P:regulation of DNA-templated transcription"/>
    <property type="evidence" value="ECO:0007669"/>
    <property type="project" value="InterPro"/>
</dbReference>
<proteinExistence type="predicted"/>
<dbReference type="SUPFAM" id="SSF51206">
    <property type="entry name" value="cAMP-binding domain-like"/>
    <property type="match status" value="1"/>
</dbReference>
<evidence type="ECO:0000313" key="6">
    <source>
        <dbReference type="Proteomes" id="UP000003250"/>
    </source>
</evidence>
<dbReference type="Pfam" id="PF13545">
    <property type="entry name" value="HTH_Crp_2"/>
    <property type="match status" value="1"/>
</dbReference>
<keyword evidence="2" id="KW-0238">DNA-binding</keyword>
<dbReference type="CDD" id="cd00038">
    <property type="entry name" value="CAP_ED"/>
    <property type="match status" value="1"/>
</dbReference>
<dbReference type="InterPro" id="IPR012318">
    <property type="entry name" value="HTH_CRP"/>
</dbReference>
<name>H0I262_9HYPH</name>
<organism evidence="5 6">
    <name type="scientific">Mesorhizobium alhagi CCNWXJ12-2</name>
    <dbReference type="NCBI Taxonomy" id="1107882"/>
    <lineage>
        <taxon>Bacteria</taxon>
        <taxon>Pseudomonadati</taxon>
        <taxon>Pseudomonadota</taxon>
        <taxon>Alphaproteobacteria</taxon>
        <taxon>Hyphomicrobiales</taxon>
        <taxon>Phyllobacteriaceae</taxon>
        <taxon>Allomesorhizobium</taxon>
    </lineage>
</organism>
<evidence type="ECO:0000256" key="1">
    <source>
        <dbReference type="ARBA" id="ARBA00023015"/>
    </source>
</evidence>
<dbReference type="Pfam" id="PF00027">
    <property type="entry name" value="cNMP_binding"/>
    <property type="match status" value="1"/>
</dbReference>
<dbReference type="SMART" id="SM00419">
    <property type="entry name" value="HTH_CRP"/>
    <property type="match status" value="1"/>
</dbReference>
<dbReference type="InterPro" id="IPR036390">
    <property type="entry name" value="WH_DNA-bd_sf"/>
</dbReference>
<keyword evidence="6" id="KW-1185">Reference proteome</keyword>